<name>A0A2A6RMD0_9CHLR</name>
<organism evidence="2 3">
    <name type="scientific">Candidatus Viridilinea mediisalina</name>
    <dbReference type="NCBI Taxonomy" id="2024553"/>
    <lineage>
        <taxon>Bacteria</taxon>
        <taxon>Bacillati</taxon>
        <taxon>Chloroflexota</taxon>
        <taxon>Chloroflexia</taxon>
        <taxon>Chloroflexales</taxon>
        <taxon>Chloroflexineae</taxon>
        <taxon>Oscillochloridaceae</taxon>
        <taxon>Candidatus Viridilinea</taxon>
    </lineage>
</organism>
<reference evidence="3" key="1">
    <citation type="submission" date="2017-08" db="EMBL/GenBank/DDBJ databases">
        <authorList>
            <person name="Grouzdev D.S."/>
            <person name="Gaisin V.A."/>
            <person name="Rysina M.S."/>
            <person name="Gorlenko V.M."/>
        </authorList>
    </citation>
    <scope>NUCLEOTIDE SEQUENCE [LARGE SCALE GENOMIC DNA]</scope>
    <source>
        <strain evidence="3">Kir15-3F</strain>
    </source>
</reference>
<gene>
    <name evidence="2" type="ORF">CJ255_05555</name>
</gene>
<sequence length="230" mass="25626">MLLTYENFVAVLLGAIERSGLNIAYTQELLDTHALGRSLTITCLPDELEDDSGPEEPPLRAVIAFRWSPEFTVFSLRGGDSLDDIERFVDERLFAQSYAGPSLDVEVTYFLPLNFDQQRDVASLPLVAHGIQELHSSLVEDSAVMRVDSIISFDPGGVARVRTITALRVWNLNDALYDADLLALTFEELCAELHAMLELLYAQFGSAHERSDDDSDSLPGDRRYFKPPTA</sequence>
<evidence type="ECO:0000313" key="2">
    <source>
        <dbReference type="EMBL" id="PDW04038.1"/>
    </source>
</evidence>
<proteinExistence type="predicted"/>
<dbReference type="EMBL" id="NQWI01000016">
    <property type="protein sequence ID" value="PDW04038.1"/>
    <property type="molecule type" value="Genomic_DNA"/>
</dbReference>
<dbReference type="AlphaFoldDB" id="A0A2A6RMD0"/>
<feature type="region of interest" description="Disordered" evidence="1">
    <location>
        <begin position="209"/>
        <end position="230"/>
    </location>
</feature>
<accession>A0A2A6RMD0</accession>
<evidence type="ECO:0000256" key="1">
    <source>
        <dbReference type="SAM" id="MobiDB-lite"/>
    </source>
</evidence>
<keyword evidence="3" id="KW-1185">Reference proteome</keyword>
<dbReference type="RefSeq" id="WP_097643101.1">
    <property type="nucleotide sequence ID" value="NZ_NQWI01000016.1"/>
</dbReference>
<dbReference type="OrthoDB" id="149951at2"/>
<protein>
    <submittedName>
        <fullName evidence="2">Uncharacterized protein</fullName>
    </submittedName>
</protein>
<evidence type="ECO:0000313" key="3">
    <source>
        <dbReference type="Proteomes" id="UP000220527"/>
    </source>
</evidence>
<dbReference type="Proteomes" id="UP000220527">
    <property type="component" value="Unassembled WGS sequence"/>
</dbReference>
<comment type="caution">
    <text evidence="2">The sequence shown here is derived from an EMBL/GenBank/DDBJ whole genome shotgun (WGS) entry which is preliminary data.</text>
</comment>